<dbReference type="RefSeq" id="WP_320686759.1">
    <property type="nucleotide sequence ID" value="NZ_JAXBLV010000175.1"/>
</dbReference>
<feature type="domain" description="DUF1559" evidence="1">
    <location>
        <begin position="27"/>
        <end position="262"/>
    </location>
</feature>
<evidence type="ECO:0000313" key="3">
    <source>
        <dbReference type="Proteomes" id="UP001272242"/>
    </source>
</evidence>
<keyword evidence="3" id="KW-1185">Reference proteome</keyword>
<evidence type="ECO:0000313" key="2">
    <source>
        <dbReference type="EMBL" id="MDY3560116.1"/>
    </source>
</evidence>
<gene>
    <name evidence="2" type="ORF">R5W23_001341</name>
</gene>
<protein>
    <submittedName>
        <fullName evidence="2">DUF1559 domain-containing protein</fullName>
    </submittedName>
</protein>
<reference evidence="3" key="1">
    <citation type="journal article" date="2023" name="Mar. Drugs">
        <title>Gemmata algarum, a Novel Planctomycete Isolated from an Algal Mat, Displays Antimicrobial Activity.</title>
        <authorList>
            <person name="Kumar G."/>
            <person name="Kallscheuer N."/>
            <person name="Kashif M."/>
            <person name="Ahamad S."/>
            <person name="Jagadeeshwari U."/>
            <person name="Pannikurungottu S."/>
            <person name="Haufschild T."/>
            <person name="Kabuu M."/>
            <person name="Sasikala C."/>
            <person name="Jogler C."/>
            <person name="Ramana C."/>
        </authorList>
    </citation>
    <scope>NUCLEOTIDE SEQUENCE [LARGE SCALE GENOMIC DNA]</scope>
    <source>
        <strain evidence="3">JC673</strain>
    </source>
</reference>
<dbReference type="PANTHER" id="PTHR30093:SF2">
    <property type="entry name" value="TYPE II SECRETION SYSTEM PROTEIN H"/>
    <property type="match status" value="1"/>
</dbReference>
<dbReference type="Proteomes" id="UP001272242">
    <property type="component" value="Unassembled WGS sequence"/>
</dbReference>
<comment type="caution">
    <text evidence="2">The sequence shown here is derived from an EMBL/GenBank/DDBJ whole genome shotgun (WGS) entry which is preliminary data.</text>
</comment>
<proteinExistence type="predicted"/>
<organism evidence="2 3">
    <name type="scientific">Gemmata algarum</name>
    <dbReference type="NCBI Taxonomy" id="2975278"/>
    <lineage>
        <taxon>Bacteria</taxon>
        <taxon>Pseudomonadati</taxon>
        <taxon>Planctomycetota</taxon>
        <taxon>Planctomycetia</taxon>
        <taxon>Gemmatales</taxon>
        <taxon>Gemmataceae</taxon>
        <taxon>Gemmata</taxon>
    </lineage>
</organism>
<dbReference type="PANTHER" id="PTHR30093">
    <property type="entry name" value="GENERAL SECRETION PATHWAY PROTEIN G"/>
    <property type="match status" value="1"/>
</dbReference>
<name>A0ABU5EY70_9BACT</name>
<accession>A0ABU5EY70</accession>
<dbReference type="SUPFAM" id="SSF54523">
    <property type="entry name" value="Pili subunits"/>
    <property type="match status" value="1"/>
</dbReference>
<dbReference type="InterPro" id="IPR011453">
    <property type="entry name" value="DUF1559"/>
</dbReference>
<dbReference type="EMBL" id="JAXBLV010000175">
    <property type="protein sequence ID" value="MDY3560116.1"/>
    <property type="molecule type" value="Genomic_DNA"/>
</dbReference>
<evidence type="ECO:0000259" key="1">
    <source>
        <dbReference type="Pfam" id="PF07596"/>
    </source>
</evidence>
<sequence length="281" mass="29852">MSRRRVLVAVAALCVLACAGLLFPAVQKVREAAARMTCQSHFKQLALALHMCADSAGGSFPQGTRTDASLPPERRWSWYLAVLAQWSDLDEPGVVRRSDPTCGPGDPRNGAAVSARFRHLICPSSGEYVRDENGEHWKSPTPLTHYVGVAGVGADAAELPPEHPRAGVFGYDRRTSLKDGFPDGTSNTLLLIETANEPGHWAFGGRATVRAFEPRAAPYIGPGRPFGGLHNGGPVLTGERLHTCTAALADGSVRSLTRATAPEVLEALATAGGKEELPAAW</sequence>
<dbReference type="Pfam" id="PF07596">
    <property type="entry name" value="SBP_bac_10"/>
    <property type="match status" value="1"/>
</dbReference>
<dbReference type="InterPro" id="IPR045584">
    <property type="entry name" value="Pilin-like"/>
</dbReference>